<evidence type="ECO:0000256" key="1">
    <source>
        <dbReference type="SAM" id="Phobius"/>
    </source>
</evidence>
<gene>
    <name evidence="2" type="ORF">BJ958_001215</name>
</gene>
<dbReference type="EMBL" id="JACCBF010000001">
    <property type="protein sequence ID" value="NYD29669.1"/>
    <property type="molecule type" value="Genomic_DNA"/>
</dbReference>
<feature type="transmembrane region" description="Helical" evidence="1">
    <location>
        <begin position="62"/>
        <end position="85"/>
    </location>
</feature>
<feature type="transmembrane region" description="Helical" evidence="1">
    <location>
        <begin position="256"/>
        <end position="276"/>
    </location>
</feature>
<feature type="transmembrane region" description="Helical" evidence="1">
    <location>
        <begin position="196"/>
        <end position="222"/>
    </location>
</feature>
<accession>A0A852RGM7</accession>
<dbReference type="Proteomes" id="UP000582231">
    <property type="component" value="Unassembled WGS sequence"/>
</dbReference>
<dbReference type="RefSeq" id="WP_179726020.1">
    <property type="nucleotide sequence ID" value="NZ_BAABEF010000001.1"/>
</dbReference>
<protein>
    <submittedName>
        <fullName evidence="2">Uncharacterized protein</fullName>
    </submittedName>
</protein>
<reference evidence="2 3" key="1">
    <citation type="submission" date="2020-07" db="EMBL/GenBank/DDBJ databases">
        <title>Sequencing the genomes of 1000 actinobacteria strains.</title>
        <authorList>
            <person name="Klenk H.-P."/>
        </authorList>
    </citation>
    <scope>NUCLEOTIDE SEQUENCE [LARGE SCALE GENOMIC DNA]</scope>
    <source>
        <strain evidence="2 3">DSM 19082</strain>
    </source>
</reference>
<feature type="transmembrane region" description="Helical" evidence="1">
    <location>
        <begin position="92"/>
        <end position="111"/>
    </location>
</feature>
<keyword evidence="3" id="KW-1185">Reference proteome</keyword>
<keyword evidence="1" id="KW-0812">Transmembrane</keyword>
<feature type="transmembrane region" description="Helical" evidence="1">
    <location>
        <begin position="161"/>
        <end position="184"/>
    </location>
</feature>
<dbReference type="AlphaFoldDB" id="A0A852RGM7"/>
<feature type="transmembrane region" description="Helical" evidence="1">
    <location>
        <begin position="24"/>
        <end position="42"/>
    </location>
</feature>
<sequence>MSSPGAVTTPVPSPAAPTGRSDRALGPVLLTLAVLLVLNSALGPLGTDALAYPLPDSLLNQLIGLELVTVLLVVPVLVTAAVLALHARPGAATLALGPTGYAAYMFVQYVVGPERLAYSPAVLLHLAIATLAGVAGVWCWRRAVATPVAGIGERTRRARGAWLLLLVAFVVARYLPVLAGSVTAGPIPAEYAEAPAFFWTIVLLDLGVVVPLTVAAAVAIGLDRPSASAAWFGVVSWFALVPPSVAAMVVRDDPHASVVTLAVTTTASIAFAVPAVRAGSLLLRRALAQP</sequence>
<proteinExistence type="predicted"/>
<keyword evidence="1" id="KW-1133">Transmembrane helix</keyword>
<evidence type="ECO:0000313" key="3">
    <source>
        <dbReference type="Proteomes" id="UP000582231"/>
    </source>
</evidence>
<organism evidence="2 3">
    <name type="scientific">Nocardioides kongjuensis</name>
    <dbReference type="NCBI Taxonomy" id="349522"/>
    <lineage>
        <taxon>Bacteria</taxon>
        <taxon>Bacillati</taxon>
        <taxon>Actinomycetota</taxon>
        <taxon>Actinomycetes</taxon>
        <taxon>Propionibacteriales</taxon>
        <taxon>Nocardioidaceae</taxon>
        <taxon>Nocardioides</taxon>
    </lineage>
</organism>
<evidence type="ECO:0000313" key="2">
    <source>
        <dbReference type="EMBL" id="NYD29669.1"/>
    </source>
</evidence>
<feature type="transmembrane region" description="Helical" evidence="1">
    <location>
        <begin position="117"/>
        <end position="140"/>
    </location>
</feature>
<comment type="caution">
    <text evidence="2">The sequence shown here is derived from an EMBL/GenBank/DDBJ whole genome shotgun (WGS) entry which is preliminary data.</text>
</comment>
<keyword evidence="1" id="KW-0472">Membrane</keyword>
<feature type="transmembrane region" description="Helical" evidence="1">
    <location>
        <begin position="229"/>
        <end position="250"/>
    </location>
</feature>
<name>A0A852RGM7_9ACTN</name>